<evidence type="ECO:0000256" key="1">
    <source>
        <dbReference type="ARBA" id="ARBA00004141"/>
    </source>
</evidence>
<keyword evidence="5" id="KW-0968">Cytoplasmic vesicle</keyword>
<name>F8QEW7_SERL3</name>
<comment type="subcellular location">
    <subcellularLocation>
        <location evidence="5">Golgi apparatus membrane</location>
        <topology evidence="5">Multi-pass membrane protein</topology>
    </subcellularLocation>
    <subcellularLocation>
        <location evidence="5">Cytoplasmic vesicle membrane</location>
        <topology evidence="5">Multi-pass membrane protein</topology>
    </subcellularLocation>
    <subcellularLocation>
        <location evidence="5">Endoplasmic reticulum membrane</location>
        <topology evidence="5">Multi-pass membrane protein</topology>
    </subcellularLocation>
    <subcellularLocation>
        <location evidence="1">Membrane</location>
        <topology evidence="1">Multi-pass membrane protein</topology>
    </subcellularLocation>
</comment>
<dbReference type="EMBL" id="GL945494">
    <property type="protein sequence ID" value="EGN93130.1"/>
    <property type="molecule type" value="Genomic_DNA"/>
</dbReference>
<feature type="transmembrane region" description="Helical" evidence="5">
    <location>
        <begin position="242"/>
        <end position="263"/>
    </location>
</feature>
<keyword evidence="5" id="KW-0762">Sugar transport</keyword>
<reference evidence="8" key="1">
    <citation type="journal article" date="2011" name="Science">
        <title>The plant cell wall-decomposing machinery underlies the functional diversity of forest fungi.</title>
        <authorList>
            <person name="Eastwood D.C."/>
            <person name="Floudas D."/>
            <person name="Binder M."/>
            <person name="Majcherczyk A."/>
            <person name="Schneider P."/>
            <person name="Aerts A."/>
            <person name="Asiegbu F.O."/>
            <person name="Baker S.E."/>
            <person name="Barry K."/>
            <person name="Bendiksby M."/>
            <person name="Blumentritt M."/>
            <person name="Coutinho P.M."/>
            <person name="Cullen D."/>
            <person name="de Vries R.P."/>
            <person name="Gathman A."/>
            <person name="Goodell B."/>
            <person name="Henrissat B."/>
            <person name="Ihrmark K."/>
            <person name="Kauserud H."/>
            <person name="Kohler A."/>
            <person name="LaButti K."/>
            <person name="Lapidus A."/>
            <person name="Lavin J.L."/>
            <person name="Lee Y.-H."/>
            <person name="Lindquist E."/>
            <person name="Lilly W."/>
            <person name="Lucas S."/>
            <person name="Morin E."/>
            <person name="Murat C."/>
            <person name="Oguiza J.A."/>
            <person name="Park J."/>
            <person name="Pisabarro A.G."/>
            <person name="Riley R."/>
            <person name="Rosling A."/>
            <person name="Salamov A."/>
            <person name="Schmidt O."/>
            <person name="Schmutz J."/>
            <person name="Skrede I."/>
            <person name="Stenlid J."/>
            <person name="Wiebenga A."/>
            <person name="Xie X."/>
            <person name="Kuees U."/>
            <person name="Hibbett D.S."/>
            <person name="Hoffmeister D."/>
            <person name="Hoegberg N."/>
            <person name="Martin F."/>
            <person name="Grigoriev I.V."/>
            <person name="Watkinson S.C."/>
        </authorList>
    </citation>
    <scope>NUCLEOTIDE SEQUENCE [LARGE SCALE GENOMIC DNA]</scope>
    <source>
        <strain evidence="8">strain S7.3</strain>
    </source>
</reference>
<evidence type="ECO:0000313" key="8">
    <source>
        <dbReference type="Proteomes" id="UP000008063"/>
    </source>
</evidence>
<dbReference type="AlphaFoldDB" id="F8QEW7"/>
<dbReference type="HOGENOM" id="CLU_044894_0_1_1"/>
<evidence type="ECO:0000256" key="5">
    <source>
        <dbReference type="RuleBase" id="RU367097"/>
    </source>
</evidence>
<gene>
    <name evidence="7" type="ORF">SERLA73DRAFT_163647</name>
</gene>
<feature type="transmembrane region" description="Helical" evidence="5">
    <location>
        <begin position="76"/>
        <end position="96"/>
    </location>
</feature>
<evidence type="ECO:0000256" key="4">
    <source>
        <dbReference type="ARBA" id="ARBA00023136"/>
    </source>
</evidence>
<dbReference type="InterPro" id="IPR037185">
    <property type="entry name" value="EmrE-like"/>
</dbReference>
<organism evidence="8">
    <name type="scientific">Serpula lacrymans var. lacrymans (strain S7.3)</name>
    <name type="common">Dry rot fungus</name>
    <dbReference type="NCBI Taxonomy" id="936435"/>
    <lineage>
        <taxon>Eukaryota</taxon>
        <taxon>Fungi</taxon>
        <taxon>Dikarya</taxon>
        <taxon>Basidiomycota</taxon>
        <taxon>Agaricomycotina</taxon>
        <taxon>Agaricomycetes</taxon>
        <taxon>Agaricomycetidae</taxon>
        <taxon>Boletales</taxon>
        <taxon>Coniophorineae</taxon>
        <taxon>Serpulaceae</taxon>
        <taxon>Serpula</taxon>
    </lineage>
</organism>
<evidence type="ECO:0000256" key="6">
    <source>
        <dbReference type="SAM" id="MobiDB-lite"/>
    </source>
</evidence>
<keyword evidence="4 5" id="KW-0472">Membrane</keyword>
<comment type="subunit">
    <text evidence="5">Homooligomer.</text>
</comment>
<dbReference type="InterPro" id="IPR050186">
    <property type="entry name" value="TPT_transporter"/>
</dbReference>
<dbReference type="GO" id="GO:0005789">
    <property type="term" value="C:endoplasmic reticulum membrane"/>
    <property type="evidence" value="ECO:0007669"/>
    <property type="project" value="UniProtKB-SubCell"/>
</dbReference>
<dbReference type="SUPFAM" id="SSF103481">
    <property type="entry name" value="Multidrug resistance efflux transporter EmrE"/>
    <property type="match status" value="1"/>
</dbReference>
<evidence type="ECO:0000256" key="3">
    <source>
        <dbReference type="ARBA" id="ARBA00022989"/>
    </source>
</evidence>
<dbReference type="Proteomes" id="UP000008063">
    <property type="component" value="Unassembled WGS sequence"/>
</dbReference>
<proteinExistence type="inferred from homology"/>
<dbReference type="GO" id="GO:0030659">
    <property type="term" value="C:cytoplasmic vesicle membrane"/>
    <property type="evidence" value="ECO:0007669"/>
    <property type="project" value="UniProtKB-SubCell"/>
</dbReference>
<feature type="transmembrane region" description="Helical" evidence="5">
    <location>
        <begin position="204"/>
        <end position="222"/>
    </location>
</feature>
<comment type="similarity">
    <text evidence="5">Belongs to the TPT transporter family. SLC35D subfamily.</text>
</comment>
<dbReference type="FunCoup" id="F8QEW7">
    <property type="interactions" value="86"/>
</dbReference>
<dbReference type="GO" id="GO:0000139">
    <property type="term" value="C:Golgi membrane"/>
    <property type="evidence" value="ECO:0007669"/>
    <property type="project" value="UniProtKB-SubCell"/>
</dbReference>
<feature type="transmembrane region" description="Helical" evidence="5">
    <location>
        <begin position="43"/>
        <end position="64"/>
    </location>
</feature>
<dbReference type="OrthoDB" id="5547497at2759"/>
<feature type="transmembrane region" description="Helical" evidence="5">
    <location>
        <begin position="141"/>
        <end position="161"/>
    </location>
</feature>
<protein>
    <recommendedName>
        <fullName evidence="5">GDP-mannose transporter</fullName>
        <shortName evidence="5">GMT</shortName>
    </recommendedName>
</protein>
<dbReference type="eggNOG" id="KOG1442">
    <property type="taxonomic scope" value="Eukaryota"/>
</dbReference>
<keyword evidence="8" id="KW-1185">Reference proteome</keyword>
<feature type="transmembrane region" description="Helical" evidence="5">
    <location>
        <begin position="173"/>
        <end position="192"/>
    </location>
</feature>
<keyword evidence="5" id="KW-0333">Golgi apparatus</keyword>
<feature type="region of interest" description="Disordered" evidence="6">
    <location>
        <begin position="328"/>
        <end position="360"/>
    </location>
</feature>
<sequence>MGASKYDAHTFKVAAVVVFYMSAALVMVFVNKAVLIGSPDLPLLFLFLQLIIAVFLLHIAALVTDRVEIPEWDLEAAKKLAPVVLVNIVGLVFNTLCLRDVDASFFQINTLYDNEIARGLVLPLTILVSSLHTRSKPSIRVIFATVIVTCGFLLGVSPSSGIPAGAAPSNLSLFYGFFSSLFIAFHAVLIKMSLPYCANSTIQLAYWTNAGSAIFLFPFVFLTGEPHKLEDLIHDSTWDGHVFIWGSFVTGVFGFLLCIAGLLSIKITSPITHMFSSAARSVLQTLLGMWIFKDIMTVNRASSIGTILLGAMYYTWVKSVETAPPPRRDIDLEAVGNGNRPEDSDRDMEVAFEAEKELKE</sequence>
<feature type="transmembrane region" description="Helical" evidence="5">
    <location>
        <begin position="12"/>
        <end position="31"/>
    </location>
</feature>
<dbReference type="OMA" id="IHAVLIK"/>
<keyword evidence="3 5" id="KW-1133">Transmembrane helix</keyword>
<evidence type="ECO:0000256" key="2">
    <source>
        <dbReference type="ARBA" id="ARBA00022692"/>
    </source>
</evidence>
<dbReference type="InParanoid" id="F8QEW7"/>
<feature type="compositionally biased region" description="Basic and acidic residues" evidence="6">
    <location>
        <begin position="340"/>
        <end position="360"/>
    </location>
</feature>
<comment type="function">
    <text evidence="5">Involved in the import of GDP-mannose from the cytoplasm into the Golgi lumen.</text>
</comment>
<accession>F8QEW7</accession>
<keyword evidence="5" id="KW-0256">Endoplasmic reticulum</keyword>
<evidence type="ECO:0000313" key="7">
    <source>
        <dbReference type="EMBL" id="EGN93130.1"/>
    </source>
</evidence>
<keyword evidence="5" id="KW-0813">Transport</keyword>
<dbReference type="PANTHER" id="PTHR11132">
    <property type="entry name" value="SOLUTE CARRIER FAMILY 35"/>
    <property type="match status" value="1"/>
</dbReference>
<keyword evidence="2 5" id="KW-0812">Transmembrane</keyword>